<reference evidence="11" key="1">
    <citation type="submission" date="2019-08" db="EMBL/GenBank/DDBJ databases">
        <authorList>
            <person name="Kucharzyk K."/>
            <person name="Murdoch R.W."/>
            <person name="Higgins S."/>
            <person name="Loffler F."/>
        </authorList>
    </citation>
    <scope>NUCLEOTIDE SEQUENCE</scope>
</reference>
<dbReference type="InterPro" id="IPR000454">
    <property type="entry name" value="ATP_synth_F0_csu"/>
</dbReference>
<keyword evidence="4" id="KW-0813">Transport</keyword>
<keyword evidence="5 9" id="KW-0812">Transmembrane</keyword>
<evidence type="ECO:0000256" key="3">
    <source>
        <dbReference type="ARBA" id="ARBA00007296"/>
    </source>
</evidence>
<evidence type="ECO:0000256" key="6">
    <source>
        <dbReference type="ARBA" id="ARBA00022989"/>
    </source>
</evidence>
<dbReference type="PRINTS" id="PR00124">
    <property type="entry name" value="ATPASEC"/>
</dbReference>
<feature type="transmembrane region" description="Helical" evidence="9">
    <location>
        <begin position="53"/>
        <end position="73"/>
    </location>
</feature>
<sequence>MAILGAAFAVSGAGMGSSKGVGIAGEAAAGVVAEDPAKFGQTLLLQALPATQGIYGTLVAFVILSKIGIIGGNIAQISIQTGCQLFFASLPMGIVGYISGICQGRVSAAGIVMVAKRPSEVAKGMIFAAMVETYAILALLISFLTVVNIPV</sequence>
<dbReference type="GO" id="GO:0045259">
    <property type="term" value="C:proton-transporting ATP synthase complex"/>
    <property type="evidence" value="ECO:0007669"/>
    <property type="project" value="InterPro"/>
</dbReference>
<comment type="similarity">
    <text evidence="2">Belongs to the ATPase C chain family.</text>
</comment>
<dbReference type="PANTHER" id="PTHR10263">
    <property type="entry name" value="V-TYPE PROTON ATPASE PROTEOLIPID SUBUNIT"/>
    <property type="match status" value="1"/>
</dbReference>
<dbReference type="InterPro" id="IPR002379">
    <property type="entry name" value="ATPase_proteolipid_c-like_dom"/>
</dbReference>
<comment type="caution">
    <text evidence="11">The sequence shown here is derived from an EMBL/GenBank/DDBJ whole genome shotgun (WGS) entry which is preliminary data.</text>
</comment>
<dbReference type="SUPFAM" id="SSF81333">
    <property type="entry name" value="F1F0 ATP synthase subunit C"/>
    <property type="match status" value="2"/>
</dbReference>
<evidence type="ECO:0000256" key="2">
    <source>
        <dbReference type="ARBA" id="ARBA00006704"/>
    </source>
</evidence>
<evidence type="ECO:0000256" key="5">
    <source>
        <dbReference type="ARBA" id="ARBA00022692"/>
    </source>
</evidence>
<dbReference type="NCBIfam" id="NF005124">
    <property type="entry name" value="PRK06558.1"/>
    <property type="match status" value="1"/>
</dbReference>
<evidence type="ECO:0000256" key="4">
    <source>
        <dbReference type="ARBA" id="ARBA00022448"/>
    </source>
</evidence>
<keyword evidence="8 9" id="KW-0472">Membrane</keyword>
<evidence type="ECO:0000256" key="7">
    <source>
        <dbReference type="ARBA" id="ARBA00023065"/>
    </source>
</evidence>
<dbReference type="InterPro" id="IPR035921">
    <property type="entry name" value="F/V-ATP_Csub_sf"/>
</dbReference>
<dbReference type="Gene3D" id="1.20.120.610">
    <property type="entry name" value="lithium bound rotor ring of v- atpase"/>
    <property type="match status" value="1"/>
</dbReference>
<feature type="domain" description="V-ATPase proteolipid subunit C-like" evidence="10">
    <location>
        <begin position="87"/>
        <end position="144"/>
    </location>
</feature>
<dbReference type="GO" id="GO:0015986">
    <property type="term" value="P:proton motive force-driven ATP synthesis"/>
    <property type="evidence" value="ECO:0007669"/>
    <property type="project" value="InterPro"/>
</dbReference>
<dbReference type="EMBL" id="VSSQ01144673">
    <property type="protein sequence ID" value="MPN64175.1"/>
    <property type="molecule type" value="Genomic_DNA"/>
</dbReference>
<feature type="domain" description="V-ATPase proteolipid subunit C-like" evidence="10">
    <location>
        <begin position="4"/>
        <end position="63"/>
    </location>
</feature>
<feature type="transmembrane region" description="Helical" evidence="9">
    <location>
        <begin position="126"/>
        <end position="147"/>
    </location>
</feature>
<proteinExistence type="inferred from homology"/>
<keyword evidence="6 9" id="KW-1133">Transmembrane helix</keyword>
<comment type="similarity">
    <text evidence="3">Belongs to the V-ATPase proteolipid subunit family.</text>
</comment>
<organism evidence="11">
    <name type="scientific">bioreactor metagenome</name>
    <dbReference type="NCBI Taxonomy" id="1076179"/>
    <lineage>
        <taxon>unclassified sequences</taxon>
        <taxon>metagenomes</taxon>
        <taxon>ecological metagenomes</taxon>
    </lineage>
</organism>
<evidence type="ECO:0000256" key="1">
    <source>
        <dbReference type="ARBA" id="ARBA00004141"/>
    </source>
</evidence>
<dbReference type="AlphaFoldDB" id="A0A645JKI2"/>
<evidence type="ECO:0000259" key="10">
    <source>
        <dbReference type="Pfam" id="PF00137"/>
    </source>
</evidence>
<dbReference type="GO" id="GO:0015078">
    <property type="term" value="F:proton transmembrane transporter activity"/>
    <property type="evidence" value="ECO:0007669"/>
    <property type="project" value="InterPro"/>
</dbReference>
<comment type="subcellular location">
    <subcellularLocation>
        <location evidence="1">Membrane</location>
        <topology evidence="1">Multi-pass membrane protein</topology>
    </subcellularLocation>
</comment>
<dbReference type="Pfam" id="PF00137">
    <property type="entry name" value="ATP-synt_C"/>
    <property type="match status" value="2"/>
</dbReference>
<dbReference type="GO" id="GO:0033177">
    <property type="term" value="C:proton-transporting two-sector ATPase complex, proton-transporting domain"/>
    <property type="evidence" value="ECO:0007669"/>
    <property type="project" value="InterPro"/>
</dbReference>
<gene>
    <name evidence="11" type="primary">ntpK_29</name>
    <name evidence="11" type="ORF">SDC9_211946</name>
</gene>
<dbReference type="FunFam" id="1.20.120.610:FF:000005">
    <property type="entry name" value="V-type sodium ATPase subunit K"/>
    <property type="match status" value="1"/>
</dbReference>
<evidence type="ECO:0000256" key="9">
    <source>
        <dbReference type="SAM" id="Phobius"/>
    </source>
</evidence>
<name>A0A645JKI2_9ZZZZ</name>
<protein>
    <submittedName>
        <fullName evidence="11">V-type sodium ATPase subunit K</fullName>
    </submittedName>
</protein>
<evidence type="ECO:0000256" key="8">
    <source>
        <dbReference type="ARBA" id="ARBA00023136"/>
    </source>
</evidence>
<feature type="transmembrane region" description="Helical" evidence="9">
    <location>
        <begin position="85"/>
        <end position="106"/>
    </location>
</feature>
<keyword evidence="7" id="KW-0406">Ion transport</keyword>
<dbReference type="CDD" id="cd18180">
    <property type="entry name" value="ATP-synt_Vo_Ao_c_NTPK_rpt2"/>
    <property type="match status" value="1"/>
</dbReference>
<evidence type="ECO:0000313" key="11">
    <source>
        <dbReference type="EMBL" id="MPN64175.1"/>
    </source>
</evidence>
<dbReference type="CDD" id="cd18179">
    <property type="entry name" value="ATP-synt_Vo_Ao_c_NTPK_rpt1"/>
    <property type="match status" value="1"/>
</dbReference>
<accession>A0A645JKI2</accession>